<dbReference type="Proteomes" id="UP000007077">
    <property type="component" value="Chromosome"/>
</dbReference>
<dbReference type="AlphaFoldDB" id="E4PKB2"/>
<gene>
    <name evidence="1" type="ordered locus">HP15_1445</name>
</gene>
<evidence type="ECO:0000313" key="1">
    <source>
        <dbReference type="EMBL" id="ADP97209.1"/>
    </source>
</evidence>
<proteinExistence type="predicted"/>
<organism evidence="1 2">
    <name type="scientific">Marinobacter adhaerens (strain DSM 23420 / HP15)</name>
    <dbReference type="NCBI Taxonomy" id="225937"/>
    <lineage>
        <taxon>Bacteria</taxon>
        <taxon>Pseudomonadati</taxon>
        <taxon>Pseudomonadota</taxon>
        <taxon>Gammaproteobacteria</taxon>
        <taxon>Pseudomonadales</taxon>
        <taxon>Marinobacteraceae</taxon>
        <taxon>Marinobacter</taxon>
    </lineage>
</organism>
<dbReference type="STRING" id="225937.HP15_1445"/>
<name>E4PKB2_MARAH</name>
<dbReference type="PATRIC" id="fig|225937.3.peg.1451"/>
<sequence length="45" mass="4884">MKTSGLFVWRAGKVIGLIEKSVILGKAVVMIVFIEALGKVWNSGH</sequence>
<evidence type="ECO:0000313" key="2">
    <source>
        <dbReference type="Proteomes" id="UP000007077"/>
    </source>
</evidence>
<dbReference type="HOGENOM" id="CLU_3201767_0_0_6"/>
<protein>
    <submittedName>
        <fullName evidence="1">Uncharacterized protein</fullName>
    </submittedName>
</protein>
<reference evidence="2" key="2">
    <citation type="submission" date="2010-02" db="EMBL/GenBank/DDBJ databases">
        <title>Complete genome sequence of Marinobacter adhaerens type strain (HP15).</title>
        <authorList>
            <person name="Gaerdes A.A.M."/>
            <person name="Kaeppel E."/>
            <person name="Shezad A."/>
            <person name="Seebah S."/>
            <person name="Teeling H."/>
            <person name="Yarza P."/>
            <person name="Gloeckner F.O."/>
            <person name="Ullrich M.S."/>
        </authorList>
    </citation>
    <scope>NUCLEOTIDE SEQUENCE [LARGE SCALE GENOMIC DNA]</scope>
    <source>
        <strain evidence="2">DSM 23420 / HP15</strain>
    </source>
</reference>
<dbReference type="EMBL" id="CP001978">
    <property type="protein sequence ID" value="ADP97209.1"/>
    <property type="molecule type" value="Genomic_DNA"/>
</dbReference>
<accession>E4PKB2</accession>
<dbReference type="KEGG" id="mad:HP15_1445"/>
<reference evidence="1 2" key="1">
    <citation type="journal article" date="2010" name="Stand. Genomic Sci.">
        <title>Complete genome sequence of Marinobacter adhaerens type strain (HP15), a diatom-interacting marine microorganism.</title>
        <authorList>
            <person name="Gardes A."/>
            <person name="Kaeppel E."/>
            <person name="Shehzad A."/>
            <person name="Seebah S."/>
            <person name="Teeling H."/>
            <person name="Yarza P."/>
            <person name="Glockner F.O."/>
            <person name="Grossart H.P."/>
            <person name="Ullrich M.S."/>
        </authorList>
    </citation>
    <scope>NUCLEOTIDE SEQUENCE [LARGE SCALE GENOMIC DNA]</scope>
    <source>
        <strain evidence="2">DSM 23420 / HP15</strain>
    </source>
</reference>